<evidence type="ECO:0000256" key="6">
    <source>
        <dbReference type="PROSITE-ProRule" id="PRU00259"/>
    </source>
</evidence>
<gene>
    <name evidence="9" type="ORF">CLUMA_CG006479</name>
</gene>
<keyword evidence="2 5" id="KW-0813">Transport</keyword>
<dbReference type="SUPFAM" id="SSF48371">
    <property type="entry name" value="ARM repeat"/>
    <property type="match status" value="1"/>
</dbReference>
<feature type="repeat" description="ARM" evidence="6">
    <location>
        <begin position="112"/>
        <end position="155"/>
    </location>
</feature>
<reference evidence="9 10" key="1">
    <citation type="submission" date="2015-04" db="EMBL/GenBank/DDBJ databases">
        <authorList>
            <person name="Syromyatnikov M.Y."/>
            <person name="Popov V.N."/>
        </authorList>
    </citation>
    <scope>NUCLEOTIDE SEQUENCE [LARGE SCALE GENOMIC DNA]</scope>
</reference>
<evidence type="ECO:0000259" key="8">
    <source>
        <dbReference type="PROSITE" id="PS51214"/>
    </source>
</evidence>
<dbReference type="PIRSF" id="PIRSF005673">
    <property type="entry name" value="Importin_alpha"/>
    <property type="match status" value="1"/>
</dbReference>
<dbReference type="Pfam" id="PF16186">
    <property type="entry name" value="Arm_3"/>
    <property type="match status" value="1"/>
</dbReference>
<evidence type="ECO:0000256" key="3">
    <source>
        <dbReference type="ARBA" id="ARBA00022737"/>
    </source>
</evidence>
<protein>
    <recommendedName>
        <fullName evidence="5">Importin subunit alpha</fullName>
    </recommendedName>
</protein>
<dbReference type="InterPro" id="IPR016024">
    <property type="entry name" value="ARM-type_fold"/>
</dbReference>
<dbReference type="InterPro" id="IPR036975">
    <property type="entry name" value="Importin-a_IBB_sf"/>
</dbReference>
<dbReference type="InterPro" id="IPR002652">
    <property type="entry name" value="Importin-a_IBB"/>
</dbReference>
<sequence>MSENPSTRINSYKNNSKSSQEMRQRRQEVSIELRKAKRDDQLQKRRNIETVEPTSPLQENNGQSPIINLSIDEITGNIKHSNPTLQFQAVQAVRKMLSREKNPPIDTIIGLGFVPTLINYLGDFENQAIQFEAAWALTNIASGTSEQTKAVISAGAIPKFIALLCSPVPNVAEQAVWALGNVAGDGPEARDIVLANGVVECLLQLIRSDTLELSFLRNIVWLMSNLCRNKNPTPSFDKVKLLLPALANLLDHNDKMILSDVCWALSYVTDDTTEKIQAVVDSGCIPRLVWLLGCDDPAIVTPALRSVGNIVTGDDTQTDIVLKCNVLACLENLFNHKKSNIIKEAAWTVSNITAGNQHQIQQVIESDILSSILHVLRCGDFKAQREAVWAVTNITSGGTSAQIIQMIEKYPVIKPYTDLLLSKDARTVVVVLNGLQALFRVAEAANGLKNFCIMLEELGVVDKLEALQTHENQEIYEKSYKIIEAYFSDGDDEDEKKLAPKVNADSLEFSSHSGGAGSGNNFNF</sequence>
<evidence type="ECO:0000256" key="7">
    <source>
        <dbReference type="SAM" id="MobiDB-lite"/>
    </source>
</evidence>
<dbReference type="GO" id="GO:0005737">
    <property type="term" value="C:cytoplasm"/>
    <property type="evidence" value="ECO:0007669"/>
    <property type="project" value="InterPro"/>
</dbReference>
<feature type="compositionally biased region" description="Polar residues" evidence="7">
    <location>
        <begin position="1"/>
        <end position="19"/>
    </location>
</feature>
<name>A0A1J1HZT3_9DIPT</name>
<proteinExistence type="inferred from homology"/>
<dbReference type="GO" id="GO:0005634">
    <property type="term" value="C:nucleus"/>
    <property type="evidence" value="ECO:0007669"/>
    <property type="project" value="UniProtKB-ARBA"/>
</dbReference>
<dbReference type="InterPro" id="IPR024931">
    <property type="entry name" value="Importin_alpha"/>
</dbReference>
<evidence type="ECO:0000256" key="2">
    <source>
        <dbReference type="ARBA" id="ARBA00022448"/>
    </source>
</evidence>
<organism evidence="9 10">
    <name type="scientific">Clunio marinus</name>
    <dbReference type="NCBI Taxonomy" id="568069"/>
    <lineage>
        <taxon>Eukaryota</taxon>
        <taxon>Metazoa</taxon>
        <taxon>Ecdysozoa</taxon>
        <taxon>Arthropoda</taxon>
        <taxon>Hexapoda</taxon>
        <taxon>Insecta</taxon>
        <taxon>Pterygota</taxon>
        <taxon>Neoptera</taxon>
        <taxon>Endopterygota</taxon>
        <taxon>Diptera</taxon>
        <taxon>Nematocera</taxon>
        <taxon>Chironomoidea</taxon>
        <taxon>Chironomidae</taxon>
        <taxon>Clunio</taxon>
    </lineage>
</organism>
<dbReference type="EMBL" id="CVRI01000036">
    <property type="protein sequence ID" value="CRK93042.1"/>
    <property type="molecule type" value="Genomic_DNA"/>
</dbReference>
<dbReference type="OrthoDB" id="29145at2759"/>
<dbReference type="Pfam" id="PF00514">
    <property type="entry name" value="Arm"/>
    <property type="match status" value="6"/>
</dbReference>
<keyword evidence="3" id="KW-0677">Repeat</keyword>
<keyword evidence="10" id="KW-1185">Reference proteome</keyword>
<dbReference type="InterPro" id="IPR032413">
    <property type="entry name" value="Arm_3"/>
</dbReference>
<evidence type="ECO:0000256" key="5">
    <source>
        <dbReference type="PIRNR" id="PIRNR005673"/>
    </source>
</evidence>
<keyword evidence="4 5" id="KW-0653">Protein transport</keyword>
<dbReference type="FunFam" id="1.25.10.10:FF:000009">
    <property type="entry name" value="Importin subunit alpha"/>
    <property type="match status" value="1"/>
</dbReference>
<evidence type="ECO:0000256" key="4">
    <source>
        <dbReference type="ARBA" id="ARBA00022927"/>
    </source>
</evidence>
<dbReference type="PANTHER" id="PTHR23316">
    <property type="entry name" value="IMPORTIN ALPHA"/>
    <property type="match status" value="1"/>
</dbReference>
<feature type="repeat" description="ARM" evidence="6">
    <location>
        <begin position="155"/>
        <end position="197"/>
    </location>
</feature>
<feature type="region of interest" description="Disordered" evidence="7">
    <location>
        <begin position="1"/>
        <end position="64"/>
    </location>
</feature>
<dbReference type="STRING" id="568069.A0A1J1HZT3"/>
<dbReference type="Gene3D" id="1.20.5.690">
    <property type="entry name" value="Importin-alpha, importin-beta-binding domain"/>
    <property type="match status" value="1"/>
</dbReference>
<dbReference type="AlphaFoldDB" id="A0A1J1HZT3"/>
<accession>A0A1J1HZT3</accession>
<evidence type="ECO:0000313" key="9">
    <source>
        <dbReference type="EMBL" id="CRK93042.1"/>
    </source>
</evidence>
<dbReference type="PROSITE" id="PS50176">
    <property type="entry name" value="ARM_REPEAT"/>
    <property type="match status" value="2"/>
</dbReference>
<evidence type="ECO:0000313" key="10">
    <source>
        <dbReference type="Proteomes" id="UP000183832"/>
    </source>
</evidence>
<dbReference type="PROSITE" id="PS51214">
    <property type="entry name" value="IBB"/>
    <property type="match status" value="1"/>
</dbReference>
<feature type="compositionally biased region" description="Basic and acidic residues" evidence="7">
    <location>
        <begin position="20"/>
        <end position="49"/>
    </location>
</feature>
<dbReference type="Pfam" id="PF01749">
    <property type="entry name" value="IBB"/>
    <property type="match status" value="1"/>
</dbReference>
<dbReference type="InterPro" id="IPR011989">
    <property type="entry name" value="ARM-like"/>
</dbReference>
<feature type="compositionally biased region" description="Polar residues" evidence="7">
    <location>
        <begin position="52"/>
        <end position="64"/>
    </location>
</feature>
<comment type="similarity">
    <text evidence="1 5">Belongs to the importin alpha family.</text>
</comment>
<dbReference type="Proteomes" id="UP000183832">
    <property type="component" value="Unassembled WGS sequence"/>
</dbReference>
<evidence type="ECO:0000256" key="1">
    <source>
        <dbReference type="ARBA" id="ARBA00010394"/>
    </source>
</evidence>
<dbReference type="Gene3D" id="1.25.10.10">
    <property type="entry name" value="Leucine-rich Repeat Variant"/>
    <property type="match status" value="1"/>
</dbReference>
<dbReference type="InterPro" id="IPR000225">
    <property type="entry name" value="Armadillo"/>
</dbReference>
<dbReference type="SMART" id="SM00185">
    <property type="entry name" value="ARM"/>
    <property type="match status" value="9"/>
</dbReference>
<dbReference type="GO" id="GO:0061608">
    <property type="term" value="F:nuclear import signal receptor activity"/>
    <property type="evidence" value="ECO:0007669"/>
    <property type="project" value="InterPro"/>
</dbReference>
<feature type="domain" description="IBB" evidence="8">
    <location>
        <begin position="1"/>
        <end position="55"/>
    </location>
</feature>
<dbReference type="GO" id="GO:0006607">
    <property type="term" value="P:NLS-bearing protein import into nucleus"/>
    <property type="evidence" value="ECO:0007669"/>
    <property type="project" value="UniProtKB-ARBA"/>
</dbReference>